<dbReference type="GO" id="GO:0003700">
    <property type="term" value="F:DNA-binding transcription factor activity"/>
    <property type="evidence" value="ECO:0007669"/>
    <property type="project" value="TreeGrafter"/>
</dbReference>
<dbReference type="PROSITE" id="PS50977">
    <property type="entry name" value="HTH_TETR_2"/>
    <property type="match status" value="1"/>
</dbReference>
<reference evidence="6" key="1">
    <citation type="submission" date="2021-01" db="EMBL/GenBank/DDBJ databases">
        <title>Whole genome shotgun sequence of Planotetraspora silvatica NBRC 100141.</title>
        <authorList>
            <person name="Komaki H."/>
            <person name="Tamura T."/>
        </authorList>
    </citation>
    <scope>NUCLEOTIDE SEQUENCE</scope>
    <source>
        <strain evidence="6">NBRC 100141</strain>
    </source>
</reference>
<evidence type="ECO:0000256" key="1">
    <source>
        <dbReference type="ARBA" id="ARBA00023015"/>
    </source>
</evidence>
<name>A0A8J3ULE8_9ACTN</name>
<keyword evidence="7" id="KW-1185">Reference proteome</keyword>
<keyword evidence="3" id="KW-0804">Transcription</keyword>
<proteinExistence type="predicted"/>
<organism evidence="6 7">
    <name type="scientific">Planotetraspora silvatica</name>
    <dbReference type="NCBI Taxonomy" id="234614"/>
    <lineage>
        <taxon>Bacteria</taxon>
        <taxon>Bacillati</taxon>
        <taxon>Actinomycetota</taxon>
        <taxon>Actinomycetes</taxon>
        <taxon>Streptosporangiales</taxon>
        <taxon>Streptosporangiaceae</taxon>
        <taxon>Planotetraspora</taxon>
    </lineage>
</organism>
<feature type="DNA-binding region" description="H-T-H motif" evidence="4">
    <location>
        <begin position="31"/>
        <end position="50"/>
    </location>
</feature>
<evidence type="ECO:0000313" key="7">
    <source>
        <dbReference type="Proteomes" id="UP000644610"/>
    </source>
</evidence>
<keyword evidence="2 4" id="KW-0238">DNA-binding</keyword>
<dbReference type="InterPro" id="IPR009057">
    <property type="entry name" value="Homeodomain-like_sf"/>
</dbReference>
<evidence type="ECO:0000256" key="3">
    <source>
        <dbReference type="ARBA" id="ARBA00023163"/>
    </source>
</evidence>
<evidence type="ECO:0000313" key="6">
    <source>
        <dbReference type="EMBL" id="GII47998.1"/>
    </source>
</evidence>
<dbReference type="SUPFAM" id="SSF46689">
    <property type="entry name" value="Homeodomain-like"/>
    <property type="match status" value="1"/>
</dbReference>
<keyword evidence="1" id="KW-0805">Transcription regulation</keyword>
<dbReference type="PRINTS" id="PR00455">
    <property type="entry name" value="HTHTETR"/>
</dbReference>
<dbReference type="InterPro" id="IPR001647">
    <property type="entry name" value="HTH_TetR"/>
</dbReference>
<dbReference type="Gene3D" id="1.10.357.10">
    <property type="entry name" value="Tetracycline Repressor, domain 2"/>
    <property type="match status" value="1"/>
</dbReference>
<feature type="domain" description="HTH tetR-type" evidence="5">
    <location>
        <begin position="8"/>
        <end position="68"/>
    </location>
</feature>
<accession>A0A8J3ULE8</accession>
<dbReference type="PANTHER" id="PTHR30055">
    <property type="entry name" value="HTH-TYPE TRANSCRIPTIONAL REGULATOR RUTR"/>
    <property type="match status" value="1"/>
</dbReference>
<dbReference type="AlphaFoldDB" id="A0A8J3ULE8"/>
<dbReference type="Proteomes" id="UP000644610">
    <property type="component" value="Unassembled WGS sequence"/>
</dbReference>
<dbReference type="RefSeq" id="WP_203976998.1">
    <property type="nucleotide sequence ID" value="NZ_BAAAKY010000040.1"/>
</dbReference>
<gene>
    <name evidence="6" type="ORF">Psi02_44220</name>
</gene>
<comment type="caution">
    <text evidence="6">The sequence shown here is derived from an EMBL/GenBank/DDBJ whole genome shotgun (WGS) entry which is preliminary data.</text>
</comment>
<evidence type="ECO:0000256" key="4">
    <source>
        <dbReference type="PROSITE-ProRule" id="PRU00335"/>
    </source>
</evidence>
<evidence type="ECO:0000256" key="2">
    <source>
        <dbReference type="ARBA" id="ARBA00023125"/>
    </source>
</evidence>
<protein>
    <submittedName>
        <fullName evidence="6">TetR family transcriptional regulator</fullName>
    </submittedName>
</protein>
<dbReference type="GO" id="GO:0000976">
    <property type="term" value="F:transcription cis-regulatory region binding"/>
    <property type="evidence" value="ECO:0007669"/>
    <property type="project" value="TreeGrafter"/>
</dbReference>
<dbReference type="PANTHER" id="PTHR30055:SF234">
    <property type="entry name" value="HTH-TYPE TRANSCRIPTIONAL REGULATOR BETI"/>
    <property type="match status" value="1"/>
</dbReference>
<dbReference type="Pfam" id="PF00440">
    <property type="entry name" value="TetR_N"/>
    <property type="match status" value="1"/>
</dbReference>
<dbReference type="InterPro" id="IPR050109">
    <property type="entry name" value="HTH-type_TetR-like_transc_reg"/>
</dbReference>
<dbReference type="EMBL" id="BOOQ01000028">
    <property type="protein sequence ID" value="GII47998.1"/>
    <property type="molecule type" value="Genomic_DNA"/>
</dbReference>
<sequence>MSARPKPSVTRDRLLLAAAQLLHESPGKPVSTRAICERAGVQAPTLYHHFGSKQGLLDAVVNYGFTQYVQAGAPGAPGAPGDAEDGDAGGDPVARIRQGWDDHVGYGLDHPSFYVLLYGRIEPGVPCTLTSRAEAMLLGLLTAVAREGRLRVTPAEAARQIAAANVGVTLSLIARPDGDADLGTSHQVREALIDALIVDASESPEKDAAPTVRTLAVALSAALESGTAALSAGEVTMLREWLRRLATDQSPSA</sequence>
<evidence type="ECO:0000259" key="5">
    <source>
        <dbReference type="PROSITE" id="PS50977"/>
    </source>
</evidence>